<accession>A0ABW6KBH5</accession>
<comment type="caution">
    <text evidence="1">The sequence shown here is derived from an EMBL/GenBank/DDBJ whole genome shotgun (WGS) entry which is preliminary data.</text>
</comment>
<evidence type="ECO:0000313" key="2">
    <source>
        <dbReference type="Proteomes" id="UP001601059"/>
    </source>
</evidence>
<sequence length="61" mass="7208">MKTFRISWFAVVEDDSVLEGRSLIRADDEEKALEELFAQKLHEYRLKPNMLNIQSVIEIEL</sequence>
<name>A0ABW6KBH5_9BACI</name>
<dbReference type="EMBL" id="JBIACK010000003">
    <property type="protein sequence ID" value="MFE8700580.1"/>
    <property type="molecule type" value="Genomic_DNA"/>
</dbReference>
<protein>
    <submittedName>
        <fullName evidence="1">Uncharacterized protein</fullName>
    </submittedName>
</protein>
<dbReference type="Proteomes" id="UP001601059">
    <property type="component" value="Unassembled WGS sequence"/>
</dbReference>
<evidence type="ECO:0000313" key="1">
    <source>
        <dbReference type="EMBL" id="MFE8700580.1"/>
    </source>
</evidence>
<dbReference type="RefSeq" id="WP_389359913.1">
    <property type="nucleotide sequence ID" value="NZ_JBIACK010000003.1"/>
</dbReference>
<proteinExistence type="predicted"/>
<keyword evidence="2" id="KW-1185">Reference proteome</keyword>
<gene>
    <name evidence="1" type="ORF">ACFYKX_08150</name>
</gene>
<organism evidence="1 2">
    <name type="scientific">Cytobacillus spartinae</name>
    <dbReference type="NCBI Taxonomy" id="3299023"/>
    <lineage>
        <taxon>Bacteria</taxon>
        <taxon>Bacillati</taxon>
        <taxon>Bacillota</taxon>
        <taxon>Bacilli</taxon>
        <taxon>Bacillales</taxon>
        <taxon>Bacillaceae</taxon>
        <taxon>Cytobacillus</taxon>
    </lineage>
</organism>
<reference evidence="1 2" key="1">
    <citation type="submission" date="2024-08" db="EMBL/GenBank/DDBJ databases">
        <title>Two novel Cytobacillus novel species.</title>
        <authorList>
            <person name="Liu G."/>
        </authorList>
    </citation>
    <scope>NUCLEOTIDE SEQUENCE [LARGE SCALE GENOMIC DNA]</scope>
    <source>
        <strain evidence="1 2">FJAT-54145</strain>
    </source>
</reference>